<reference evidence="2" key="1">
    <citation type="journal article" date="2014" name="Int. J. Syst. Evol. Microbiol.">
        <title>Complete genome sequence of Corynebacterium casei LMG S-19264T (=DSM 44701T), isolated from a smear-ripened cheese.</title>
        <authorList>
            <consortium name="US DOE Joint Genome Institute (JGI-PGF)"/>
            <person name="Walter F."/>
            <person name="Albersmeier A."/>
            <person name="Kalinowski J."/>
            <person name="Ruckert C."/>
        </authorList>
    </citation>
    <scope>NUCLEOTIDE SEQUENCE</scope>
    <source>
        <strain evidence="2">CGMCC 1.16134</strain>
    </source>
</reference>
<dbReference type="Proteomes" id="UP000637643">
    <property type="component" value="Unassembled WGS sequence"/>
</dbReference>
<keyword evidence="1" id="KW-0732">Signal</keyword>
<feature type="signal peptide" evidence="1">
    <location>
        <begin position="1"/>
        <end position="28"/>
    </location>
</feature>
<protein>
    <recommendedName>
        <fullName evidence="4">DUF11 domain-containing protein</fullName>
    </recommendedName>
</protein>
<sequence>MNRPKKTCIAMMLSAVVLSRSFVFNTYATSASDSSVSKSAAAASMFTLDKLGSVTLKQSVSVKLTDMNISVQPDGNILTYTLRYSNNSGSRVDLIDYFSKVSTPSGAIVKGKSVMRDAGKRTVPANSSQSVTYYVNIGRSVQVNGMKVSIFRWDFSSATYEKKLGGFTIPAQYSSVVPVGKSSKIKMNNLSVTAKADTVQRYKINGKVYIKLGMKLSNGGTKVLSNPGYKAYLKSAGGSIFELLPESSSTGYKLQPQESRTIYYWTEIPSTMKTRGMTLQLAQEDETLKMHLPVQSFKLPEAASDIAVAKGKSTILMMKQQLVTVKAEKMQRMKNNGKVYLRVGVNYANGGKKVLSDPGYKVQLKSAGGSVFDLVPEEDTGASFKIQPGQKRTIYYLAEVSSKLKTDNMTLQFMQEDEALKMTLPVKTFKLPSVTADVPAADYAVKKISVNLLMIETQLKSASVYAENDTGKWSLQFRVKNLDEKSLKLPAYELSIHTNEGYSIPVNAKPLANVTLKPLEEKLIDLHADIPLHMKQNMLQLQLTEPAVEGKISFPTAHYKIPYAQEGRSHLGSENIIENDHGTFGVKLSSYQRLPWGDGDQIAARISIRNTKVLTVQLPELKAQVKADMRDLSSTAQIVIPNDQTALAPNETIELYVLANVPYSYNFNQLRIELQESSGEDVTRFLSLNTRAVNNVVNQVAASDSYLIHTPGKKAEVRERMSTVYQDSSSNLIYTELEMASQETRQSKQAQLVAYYKTPDNEYFEAEVNQSSVKTSPKGKNLVTVWSKLPLNVNTSQLVLYVGEGVAGGKLTDLEEESTEVIGSINTVGLALSPRAIQPATNLGNVELFPYKLSITRGEARLSEGKDMLNTAIHYNLIRNGDYETGEYEHKLIMEIIDPTGQSTEKTLTLGTDLSIGSNKSYSITVNNNFRKNVSGGGVRINLYDEFQGRRMLIGSQSYPIIYEENQANKSDSD</sequence>
<keyword evidence="3" id="KW-1185">Reference proteome</keyword>
<reference evidence="2" key="2">
    <citation type="submission" date="2020-09" db="EMBL/GenBank/DDBJ databases">
        <authorList>
            <person name="Sun Q."/>
            <person name="Zhou Y."/>
        </authorList>
    </citation>
    <scope>NUCLEOTIDE SEQUENCE</scope>
    <source>
        <strain evidence="2">CGMCC 1.16134</strain>
    </source>
</reference>
<gene>
    <name evidence="2" type="ORF">GCM10010912_67750</name>
</gene>
<evidence type="ECO:0008006" key="4">
    <source>
        <dbReference type="Google" id="ProtNLM"/>
    </source>
</evidence>
<dbReference type="AlphaFoldDB" id="A0A917D963"/>
<accession>A0A917D963</accession>
<evidence type="ECO:0000313" key="3">
    <source>
        <dbReference type="Proteomes" id="UP000637643"/>
    </source>
</evidence>
<organism evidence="2 3">
    <name type="scientific">Paenibacillus albidus</name>
    <dbReference type="NCBI Taxonomy" id="2041023"/>
    <lineage>
        <taxon>Bacteria</taxon>
        <taxon>Bacillati</taxon>
        <taxon>Bacillota</taxon>
        <taxon>Bacilli</taxon>
        <taxon>Bacillales</taxon>
        <taxon>Paenibacillaceae</taxon>
        <taxon>Paenibacillus</taxon>
    </lineage>
</organism>
<proteinExistence type="predicted"/>
<comment type="caution">
    <text evidence="2">The sequence shown here is derived from an EMBL/GenBank/DDBJ whole genome shotgun (WGS) entry which is preliminary data.</text>
</comment>
<feature type="chain" id="PRO_5038864322" description="DUF11 domain-containing protein" evidence="1">
    <location>
        <begin position="29"/>
        <end position="974"/>
    </location>
</feature>
<evidence type="ECO:0000313" key="2">
    <source>
        <dbReference type="EMBL" id="GGG13782.1"/>
    </source>
</evidence>
<name>A0A917D963_9BACL</name>
<dbReference type="EMBL" id="BMKR01000065">
    <property type="protein sequence ID" value="GGG13782.1"/>
    <property type="molecule type" value="Genomic_DNA"/>
</dbReference>
<evidence type="ECO:0000256" key="1">
    <source>
        <dbReference type="SAM" id="SignalP"/>
    </source>
</evidence>